<evidence type="ECO:0000313" key="1">
    <source>
        <dbReference type="EMBL" id="ADX42559.1"/>
    </source>
</evidence>
<evidence type="ECO:0000313" key="2">
    <source>
        <dbReference type="Proteomes" id="UP000002653"/>
    </source>
</evidence>
<reference evidence="1 2" key="1">
    <citation type="journal article" date="2012" name="Virus Genes">
        <title>Isolation and complete genome sequence of a bacteriophage lysing Tetrasphaera jenkinsii, a filamentous bacteria responsible for bulking in activated sludge.</title>
        <authorList>
            <person name="Petrovski S."/>
            <person name="Tillett D."/>
            <person name="Seviour R.J."/>
        </authorList>
    </citation>
    <scope>NUCLEOTIDE SEQUENCE [LARGE SCALE GENOMIC DNA]</scope>
</reference>
<dbReference type="EMBL" id="HQ225832">
    <property type="protein sequence ID" value="ADX42559.1"/>
    <property type="molecule type" value="Genomic_DNA"/>
</dbReference>
<accession>G4W971</accession>
<sequence length="211" mass="22685">MSDLANPLNIFDFFGVSELQAFRSIISDAFFADWGIVKKVNGQTSVDVEHAVLSVTRPGVVAPSRVLDALVTTDVELLWMSMSGLAVSGTVKEGDLVMLIGFRDLLPSTQGVTAPAQPPEFWHYTQQTLKAIPFSGTLDRDVQFGEAGGKAFLRNRSGSLFTFLNNLTTHLNTFANSSSTATTAPQIAAAAAILVTNLGNDLTYLSQLLEE</sequence>
<dbReference type="GeneID" id="14297464"/>
<dbReference type="RefSeq" id="YP_007237951.1">
    <property type="nucleotide sequence ID" value="NC_019930.1"/>
</dbReference>
<dbReference type="Proteomes" id="UP000002653">
    <property type="component" value="Segment"/>
</dbReference>
<proteinExistence type="predicted"/>
<name>G4W971_9CAUD</name>
<organism evidence="1 2">
    <name type="scientific">Tetrasphaera phage TJE1</name>
    <dbReference type="NCBI Taxonomy" id="981335"/>
    <lineage>
        <taxon>Viruses</taxon>
        <taxon>Duplodnaviria</taxon>
        <taxon>Heunggongvirae</taxon>
        <taxon>Uroviricota</taxon>
        <taxon>Caudoviricetes</taxon>
        <taxon>Tijeunavirus</taxon>
        <taxon>Tijeunavirus TJE1</taxon>
    </lineage>
</organism>
<keyword evidence="2" id="KW-1185">Reference proteome</keyword>
<protein>
    <submittedName>
        <fullName evidence="1">Uncharacterized protein</fullName>
    </submittedName>
</protein>
<dbReference type="KEGG" id="vg:14297464"/>